<dbReference type="Pfam" id="PF13229">
    <property type="entry name" value="Beta_helix"/>
    <property type="match status" value="1"/>
</dbReference>
<dbReference type="InterPro" id="IPR012334">
    <property type="entry name" value="Pectin_lyas_fold"/>
</dbReference>
<dbReference type="InterPro" id="IPR006626">
    <property type="entry name" value="PbH1"/>
</dbReference>
<comment type="caution">
    <text evidence="3">The sequence shown here is derived from an EMBL/GenBank/DDBJ whole genome shotgun (WGS) entry which is preliminary data.</text>
</comment>
<accession>A0ABQ1LVM2</accession>
<dbReference type="PROSITE" id="PS51257">
    <property type="entry name" value="PROKAR_LIPOPROTEIN"/>
    <property type="match status" value="1"/>
</dbReference>
<dbReference type="Gene3D" id="2.160.20.10">
    <property type="entry name" value="Single-stranded right-handed beta-helix, Pectin lyase-like"/>
    <property type="match status" value="2"/>
</dbReference>
<feature type="domain" description="Right handed beta helix" evidence="2">
    <location>
        <begin position="157"/>
        <end position="314"/>
    </location>
</feature>
<evidence type="ECO:0000256" key="1">
    <source>
        <dbReference type="SAM" id="SignalP"/>
    </source>
</evidence>
<keyword evidence="4" id="KW-1185">Reference proteome</keyword>
<dbReference type="SMART" id="SM00710">
    <property type="entry name" value="PbH1"/>
    <property type="match status" value="8"/>
</dbReference>
<proteinExistence type="predicted"/>
<name>A0ABQ1LVM2_9BACT</name>
<dbReference type="InterPro" id="IPR039448">
    <property type="entry name" value="Beta_helix"/>
</dbReference>
<sequence>MIKLMKNYTLSMFLLGFIMLGACSSPEEPVVEDDDDEVVVVPEEPKETTPPPPAPDPFAREGNVYKKDNQWIVKVNEDTVYTGTDMIRAIQEAAGGLFAVRNFKQTVFIHASGETGANSGSLKAVDIPSYTILDFQGHTMHVNDTGDDLIVPIRGLSSQNIEIKNLKITGNPRYGIWLQSCRNIRLTNINVNIPEAVSIGLGIRIDQARGSRSQNVYMDSIYVENTKHHAVETYGVDNITIGTITTKNTGGAGLLLNDTKDGTVKLVDAYRANNGGGYAGFRTANDCGPNIVVEKVIARECGRGVFTVSGSRGITIKEVDISGSTSHGMLIEDTQDFVVEGGTVVNSGAQGVRITSRASEQHHATSNVTVKNLRVYDDRNPKQQSHGIWETLPRTNKNFILNNDVRNGGYTANLISNGEGTVVEGNIVDN</sequence>
<evidence type="ECO:0000259" key="2">
    <source>
        <dbReference type="Pfam" id="PF13229"/>
    </source>
</evidence>
<feature type="signal peptide" evidence="1">
    <location>
        <begin position="1"/>
        <end position="24"/>
    </location>
</feature>
<feature type="chain" id="PRO_5046258114" description="Right handed beta helix domain-containing protein" evidence="1">
    <location>
        <begin position="25"/>
        <end position="430"/>
    </location>
</feature>
<dbReference type="Proteomes" id="UP000635885">
    <property type="component" value="Unassembled WGS sequence"/>
</dbReference>
<keyword evidence="1" id="KW-0732">Signal</keyword>
<evidence type="ECO:0000313" key="3">
    <source>
        <dbReference type="EMBL" id="GGC27432.1"/>
    </source>
</evidence>
<dbReference type="InterPro" id="IPR011050">
    <property type="entry name" value="Pectin_lyase_fold/virulence"/>
</dbReference>
<reference evidence="4" key="1">
    <citation type="journal article" date="2019" name="Int. J. Syst. Evol. Microbiol.">
        <title>The Global Catalogue of Microorganisms (GCM) 10K type strain sequencing project: providing services to taxonomists for standard genome sequencing and annotation.</title>
        <authorList>
            <consortium name="The Broad Institute Genomics Platform"/>
            <consortium name="The Broad Institute Genome Sequencing Center for Infectious Disease"/>
            <person name="Wu L."/>
            <person name="Ma J."/>
        </authorList>
    </citation>
    <scope>NUCLEOTIDE SEQUENCE [LARGE SCALE GENOMIC DNA]</scope>
    <source>
        <strain evidence="4">CGMCC 1.12479</strain>
    </source>
</reference>
<evidence type="ECO:0000313" key="4">
    <source>
        <dbReference type="Proteomes" id="UP000635885"/>
    </source>
</evidence>
<protein>
    <recommendedName>
        <fullName evidence="2">Right handed beta helix domain-containing protein</fullName>
    </recommendedName>
</protein>
<dbReference type="SUPFAM" id="SSF51126">
    <property type="entry name" value="Pectin lyase-like"/>
    <property type="match status" value="2"/>
</dbReference>
<organism evidence="3 4">
    <name type="scientific">Belliella aquatica</name>
    <dbReference type="NCBI Taxonomy" id="1323734"/>
    <lineage>
        <taxon>Bacteria</taxon>
        <taxon>Pseudomonadati</taxon>
        <taxon>Bacteroidota</taxon>
        <taxon>Cytophagia</taxon>
        <taxon>Cytophagales</taxon>
        <taxon>Cyclobacteriaceae</taxon>
        <taxon>Belliella</taxon>
    </lineage>
</organism>
<gene>
    <name evidence="3" type="ORF">GCM10010993_03120</name>
</gene>
<dbReference type="EMBL" id="BMFD01000001">
    <property type="protein sequence ID" value="GGC27432.1"/>
    <property type="molecule type" value="Genomic_DNA"/>
</dbReference>